<feature type="compositionally biased region" description="Basic and acidic residues" evidence="11">
    <location>
        <begin position="3836"/>
        <end position="3845"/>
    </location>
</feature>
<feature type="repeat" description="ANK" evidence="9">
    <location>
        <begin position="887"/>
        <end position="919"/>
    </location>
</feature>
<dbReference type="Gene3D" id="2.60.40.2660">
    <property type="match status" value="1"/>
</dbReference>
<feature type="compositionally biased region" description="Acidic residues" evidence="11">
    <location>
        <begin position="4833"/>
        <end position="4845"/>
    </location>
</feature>
<feature type="region of interest" description="Disordered" evidence="11">
    <location>
        <begin position="4284"/>
        <end position="4336"/>
    </location>
</feature>
<feature type="region of interest" description="Disordered" evidence="11">
    <location>
        <begin position="2580"/>
        <end position="2647"/>
    </location>
</feature>
<dbReference type="CDD" id="cd08317">
    <property type="entry name" value="Death_ank"/>
    <property type="match status" value="1"/>
</dbReference>
<evidence type="ECO:0000256" key="2">
    <source>
        <dbReference type="ARBA" id="ARBA00004370"/>
    </source>
</evidence>
<evidence type="ECO:0000313" key="15">
    <source>
        <dbReference type="Proteomes" id="UP001231518"/>
    </source>
</evidence>
<evidence type="ECO:0000256" key="1">
    <source>
        <dbReference type="ARBA" id="ARBA00004245"/>
    </source>
</evidence>
<feature type="repeat" description="ANK" evidence="9">
    <location>
        <begin position="45"/>
        <end position="77"/>
    </location>
</feature>
<feature type="region of interest" description="Disordered" evidence="11">
    <location>
        <begin position="4584"/>
        <end position="4660"/>
    </location>
</feature>
<dbReference type="FunFam" id="2.60.220.30:FF:000009">
    <property type="entry name" value="Ankyrin 2, isoform G"/>
    <property type="match status" value="1"/>
</dbReference>
<dbReference type="InterPro" id="IPR036770">
    <property type="entry name" value="Ankyrin_rpt-contain_sf"/>
</dbReference>
<evidence type="ECO:0000256" key="9">
    <source>
        <dbReference type="PROSITE-ProRule" id="PRU00023"/>
    </source>
</evidence>
<feature type="compositionally biased region" description="Basic and acidic residues" evidence="11">
    <location>
        <begin position="3569"/>
        <end position="3607"/>
    </location>
</feature>
<feature type="region of interest" description="Disordered" evidence="11">
    <location>
        <begin position="2666"/>
        <end position="2759"/>
    </location>
</feature>
<feature type="compositionally biased region" description="Basic and acidic residues" evidence="11">
    <location>
        <begin position="2319"/>
        <end position="2330"/>
    </location>
</feature>
<feature type="domain" description="ZU5" evidence="13">
    <location>
        <begin position="1154"/>
        <end position="1313"/>
    </location>
</feature>
<feature type="repeat" description="ANK" evidence="9">
    <location>
        <begin position="404"/>
        <end position="436"/>
    </location>
</feature>
<organism evidence="14 15">
    <name type="scientific">Mythimna separata</name>
    <name type="common">Oriental armyworm</name>
    <name type="synonym">Pseudaletia separata</name>
    <dbReference type="NCBI Taxonomy" id="271217"/>
    <lineage>
        <taxon>Eukaryota</taxon>
        <taxon>Metazoa</taxon>
        <taxon>Ecdysozoa</taxon>
        <taxon>Arthropoda</taxon>
        <taxon>Hexapoda</taxon>
        <taxon>Insecta</taxon>
        <taxon>Pterygota</taxon>
        <taxon>Neoptera</taxon>
        <taxon>Endopterygota</taxon>
        <taxon>Lepidoptera</taxon>
        <taxon>Glossata</taxon>
        <taxon>Ditrysia</taxon>
        <taxon>Noctuoidea</taxon>
        <taxon>Noctuidae</taxon>
        <taxon>Noctuinae</taxon>
        <taxon>Hadenini</taxon>
        <taxon>Mythimna</taxon>
    </lineage>
</organism>
<feature type="region of interest" description="Disordered" evidence="11">
    <location>
        <begin position="5074"/>
        <end position="5191"/>
    </location>
</feature>
<feature type="repeat" description="ANK" evidence="9">
    <location>
        <begin position="12"/>
        <end position="44"/>
    </location>
</feature>
<keyword evidence="7" id="KW-0472">Membrane</keyword>
<gene>
    <name evidence="14" type="ORF">PYW07_011071</name>
</gene>
<feature type="region of interest" description="Disordered" evidence="11">
    <location>
        <begin position="4204"/>
        <end position="4267"/>
    </location>
</feature>
<dbReference type="Gene3D" id="1.10.533.10">
    <property type="entry name" value="Death Domain, Fas"/>
    <property type="match status" value="1"/>
</dbReference>
<keyword evidence="10" id="KW-0175">Coiled coil</keyword>
<dbReference type="PROSITE" id="PS50017">
    <property type="entry name" value="DEATH_DOMAIN"/>
    <property type="match status" value="1"/>
</dbReference>
<dbReference type="Pfam" id="PF17809">
    <property type="entry name" value="UPA_2"/>
    <property type="match status" value="1"/>
</dbReference>
<feature type="region of interest" description="Disordered" evidence="11">
    <location>
        <begin position="5209"/>
        <end position="5258"/>
    </location>
</feature>
<feature type="compositionally biased region" description="Polar residues" evidence="11">
    <location>
        <begin position="5092"/>
        <end position="5133"/>
    </location>
</feature>
<feature type="repeat" description="ANK" evidence="9">
    <location>
        <begin position="569"/>
        <end position="601"/>
    </location>
</feature>
<feature type="region of interest" description="Disordered" evidence="11">
    <location>
        <begin position="3363"/>
        <end position="3396"/>
    </location>
</feature>
<evidence type="ECO:0000256" key="11">
    <source>
        <dbReference type="SAM" id="MobiDB-lite"/>
    </source>
</evidence>
<feature type="repeat" description="ANK" evidence="9">
    <location>
        <begin position="437"/>
        <end position="469"/>
    </location>
</feature>
<feature type="repeat" description="ANK" evidence="9">
    <location>
        <begin position="503"/>
        <end position="535"/>
    </location>
</feature>
<feature type="region of interest" description="Disordered" evidence="11">
    <location>
        <begin position="4808"/>
        <end position="4904"/>
    </location>
</feature>
<feature type="compositionally biased region" description="Basic and acidic residues" evidence="11">
    <location>
        <begin position="2452"/>
        <end position="2476"/>
    </location>
</feature>
<feature type="compositionally biased region" description="Basic and acidic residues" evidence="11">
    <location>
        <begin position="4818"/>
        <end position="4832"/>
    </location>
</feature>
<feature type="region of interest" description="Disordered" evidence="11">
    <location>
        <begin position="5838"/>
        <end position="5872"/>
    </location>
</feature>
<dbReference type="Pfam" id="PF00531">
    <property type="entry name" value="Death"/>
    <property type="match status" value="1"/>
</dbReference>
<feature type="repeat" description="ANK" evidence="9">
    <location>
        <begin position="111"/>
        <end position="143"/>
    </location>
</feature>
<feature type="repeat" description="ANK" evidence="9">
    <location>
        <begin position="338"/>
        <end position="370"/>
    </location>
</feature>
<feature type="region of interest" description="Disordered" evidence="11">
    <location>
        <begin position="4692"/>
        <end position="4727"/>
    </location>
</feature>
<keyword evidence="6 9" id="KW-0040">ANK repeat</keyword>
<keyword evidence="4" id="KW-0597">Phosphoprotein</keyword>
<evidence type="ECO:0000256" key="4">
    <source>
        <dbReference type="ARBA" id="ARBA00022553"/>
    </source>
</evidence>
<dbReference type="Pfam" id="PF13857">
    <property type="entry name" value="Ank_5"/>
    <property type="match status" value="2"/>
</dbReference>
<feature type="repeat" description="ANK" evidence="9">
    <location>
        <begin position="470"/>
        <end position="502"/>
    </location>
</feature>
<dbReference type="Gene3D" id="1.25.40.20">
    <property type="entry name" value="Ankyrin repeat-containing domain"/>
    <property type="match status" value="8"/>
</dbReference>
<evidence type="ECO:0000256" key="5">
    <source>
        <dbReference type="ARBA" id="ARBA00022737"/>
    </source>
</evidence>
<feature type="region of interest" description="Disordered" evidence="11">
    <location>
        <begin position="1754"/>
        <end position="1838"/>
    </location>
</feature>
<feature type="repeat" description="ANK" evidence="9">
    <location>
        <begin position="776"/>
        <end position="808"/>
    </location>
</feature>
<feature type="compositionally biased region" description="Low complexity" evidence="11">
    <location>
        <begin position="4610"/>
        <end position="4624"/>
    </location>
</feature>
<evidence type="ECO:0000259" key="12">
    <source>
        <dbReference type="PROSITE" id="PS50017"/>
    </source>
</evidence>
<dbReference type="SMART" id="SM00218">
    <property type="entry name" value="ZU5"/>
    <property type="match status" value="1"/>
</dbReference>
<feature type="compositionally biased region" description="Basic and acidic residues" evidence="11">
    <location>
        <begin position="4204"/>
        <end position="4232"/>
    </location>
</feature>
<feature type="region of interest" description="Disordered" evidence="11">
    <location>
        <begin position="3763"/>
        <end position="3785"/>
    </location>
</feature>
<dbReference type="Pfam" id="PF13637">
    <property type="entry name" value="Ank_4"/>
    <property type="match status" value="1"/>
</dbReference>
<dbReference type="SMART" id="SM00005">
    <property type="entry name" value="DEATH"/>
    <property type="match status" value="1"/>
</dbReference>
<feature type="repeat" description="ANK" evidence="9">
    <location>
        <begin position="536"/>
        <end position="568"/>
    </location>
</feature>
<feature type="compositionally biased region" description="Basic and acidic residues" evidence="11">
    <location>
        <begin position="4584"/>
        <end position="4609"/>
    </location>
</feature>
<evidence type="ECO:0000256" key="10">
    <source>
        <dbReference type="SAM" id="Coils"/>
    </source>
</evidence>
<feature type="region of interest" description="Disordered" evidence="11">
    <location>
        <begin position="5750"/>
        <end position="5771"/>
    </location>
</feature>
<feature type="compositionally biased region" description="Basic and acidic residues" evidence="11">
    <location>
        <begin position="5168"/>
        <end position="5181"/>
    </location>
</feature>
<dbReference type="Proteomes" id="UP001231518">
    <property type="component" value="Chromosome 27"/>
</dbReference>
<feature type="region of interest" description="Disordered" evidence="11">
    <location>
        <begin position="5003"/>
        <end position="5022"/>
    </location>
</feature>
<feature type="region of interest" description="Disordered" evidence="11">
    <location>
        <begin position="3820"/>
        <end position="3885"/>
    </location>
</feature>
<keyword evidence="3" id="KW-0963">Cytoplasm</keyword>
<feature type="compositionally biased region" description="Basic and acidic residues" evidence="11">
    <location>
        <begin position="5858"/>
        <end position="5872"/>
    </location>
</feature>
<evidence type="ECO:0008006" key="16">
    <source>
        <dbReference type="Google" id="ProtNLM"/>
    </source>
</evidence>
<feature type="repeat" description="ANK" evidence="9">
    <location>
        <begin position="239"/>
        <end position="271"/>
    </location>
</feature>
<feature type="repeat" description="ANK" evidence="9">
    <location>
        <begin position="78"/>
        <end position="110"/>
    </location>
</feature>
<protein>
    <recommendedName>
        <fullName evidence="16">Ankyrin-2</fullName>
    </recommendedName>
</protein>
<feature type="compositionally biased region" description="Polar residues" evidence="11">
    <location>
        <begin position="4284"/>
        <end position="4297"/>
    </location>
</feature>
<feature type="coiled-coil region" evidence="10">
    <location>
        <begin position="4530"/>
        <end position="4557"/>
    </location>
</feature>
<feature type="compositionally biased region" description="Basic and acidic residues" evidence="11">
    <location>
        <begin position="2152"/>
        <end position="2225"/>
    </location>
</feature>
<feature type="region of interest" description="Disordered" evidence="11">
    <location>
        <begin position="4069"/>
        <end position="4106"/>
    </location>
</feature>
<feature type="repeat" description="ANK" evidence="9">
    <location>
        <begin position="649"/>
        <end position="681"/>
    </location>
</feature>
<feature type="repeat" description="ANK" evidence="9">
    <location>
        <begin position="965"/>
        <end position="997"/>
    </location>
</feature>
<dbReference type="PROSITE" id="PS51145">
    <property type="entry name" value="ZU5"/>
    <property type="match status" value="2"/>
</dbReference>
<feature type="repeat" description="ANK" evidence="9">
    <location>
        <begin position="144"/>
        <end position="166"/>
    </location>
</feature>
<dbReference type="FunFam" id="1.25.40.20:FF:000095">
    <property type="entry name" value="Ankyrin 2, isoform J"/>
    <property type="match status" value="1"/>
</dbReference>
<feature type="compositionally biased region" description="Polar residues" evidence="11">
    <location>
        <begin position="1943"/>
        <end position="1959"/>
    </location>
</feature>
<feature type="compositionally biased region" description="Basic and acidic residues" evidence="11">
    <location>
        <begin position="4712"/>
        <end position="4722"/>
    </location>
</feature>
<dbReference type="SMART" id="SM00248">
    <property type="entry name" value="ANK"/>
    <property type="match status" value="29"/>
</dbReference>
<evidence type="ECO:0000256" key="6">
    <source>
        <dbReference type="ARBA" id="ARBA00023043"/>
    </source>
</evidence>
<feature type="compositionally biased region" description="Basic and acidic residues" evidence="11">
    <location>
        <begin position="1861"/>
        <end position="1875"/>
    </location>
</feature>
<dbReference type="InterPro" id="IPR051165">
    <property type="entry name" value="Multifunctional_ANK_Repeat"/>
</dbReference>
<feature type="compositionally biased region" description="Pro residues" evidence="11">
    <location>
        <begin position="5934"/>
        <end position="5946"/>
    </location>
</feature>
<feature type="region of interest" description="Disordered" evidence="11">
    <location>
        <begin position="3505"/>
        <end position="3615"/>
    </location>
</feature>
<feature type="compositionally biased region" description="Basic and acidic residues" evidence="11">
    <location>
        <begin position="4298"/>
        <end position="4324"/>
    </location>
</feature>
<keyword evidence="8" id="KW-0206">Cytoskeleton</keyword>
<feature type="compositionally biased region" description="Basic and acidic residues" evidence="11">
    <location>
        <begin position="2515"/>
        <end position="2537"/>
    </location>
</feature>
<feature type="repeat" description="ANK" evidence="9">
    <location>
        <begin position="371"/>
        <end position="403"/>
    </location>
</feature>
<reference evidence="14" key="1">
    <citation type="submission" date="2023-03" db="EMBL/GenBank/DDBJ databases">
        <title>Chromosome-level genomes of two armyworms, Mythimna separata and Mythimna loreyi, provide insights into the biosynthesis and reception of sex pheromones.</title>
        <authorList>
            <person name="Zhao H."/>
        </authorList>
    </citation>
    <scope>NUCLEOTIDE SEQUENCE</scope>
    <source>
        <strain evidence="14">BeijingLab</strain>
        <tissue evidence="14">Pupa</tissue>
    </source>
</reference>
<dbReference type="PANTHER" id="PTHR24123">
    <property type="entry name" value="ANKYRIN REPEAT-CONTAINING"/>
    <property type="match status" value="1"/>
</dbReference>
<evidence type="ECO:0000313" key="14">
    <source>
        <dbReference type="EMBL" id="KAJ8705244.1"/>
    </source>
</evidence>
<dbReference type="InterPro" id="IPR011029">
    <property type="entry name" value="DEATH-like_dom_sf"/>
</dbReference>
<dbReference type="Pfam" id="PF00791">
    <property type="entry name" value="ZU5"/>
    <property type="match status" value="1"/>
</dbReference>
<dbReference type="GO" id="GO:0005856">
    <property type="term" value="C:cytoskeleton"/>
    <property type="evidence" value="ECO:0007669"/>
    <property type="project" value="UniProtKB-SubCell"/>
</dbReference>
<feature type="compositionally biased region" description="Basic and acidic residues" evidence="11">
    <location>
        <begin position="3510"/>
        <end position="3562"/>
    </location>
</feature>
<feature type="compositionally biased region" description="Basic and acidic residues" evidence="11">
    <location>
        <begin position="5838"/>
        <end position="5851"/>
    </location>
</feature>
<feature type="compositionally biased region" description="Basic and acidic residues" evidence="11">
    <location>
        <begin position="3776"/>
        <end position="3785"/>
    </location>
</feature>
<dbReference type="InterPro" id="IPR000906">
    <property type="entry name" value="ZU5_dom"/>
</dbReference>
<evidence type="ECO:0000256" key="3">
    <source>
        <dbReference type="ARBA" id="ARBA00022490"/>
    </source>
</evidence>
<feature type="compositionally biased region" description="Low complexity" evidence="11">
    <location>
        <begin position="3641"/>
        <end position="3655"/>
    </location>
</feature>
<feature type="compositionally biased region" description="Acidic residues" evidence="11">
    <location>
        <begin position="1882"/>
        <end position="1893"/>
    </location>
</feature>
<feature type="region of interest" description="Disordered" evidence="11">
    <location>
        <begin position="3641"/>
        <end position="3677"/>
    </location>
</feature>
<feature type="compositionally biased region" description="Basic and acidic residues" evidence="11">
    <location>
        <begin position="2697"/>
        <end position="2717"/>
    </location>
</feature>
<dbReference type="PROSITE" id="PS50297">
    <property type="entry name" value="ANK_REP_REGION"/>
    <property type="match status" value="25"/>
</dbReference>
<feature type="compositionally biased region" description="Low complexity" evidence="11">
    <location>
        <begin position="4702"/>
        <end position="4711"/>
    </location>
</feature>
<feature type="compositionally biased region" description="Basic and acidic residues" evidence="11">
    <location>
        <begin position="2733"/>
        <end position="2750"/>
    </location>
</feature>
<evidence type="ECO:0000256" key="8">
    <source>
        <dbReference type="ARBA" id="ARBA00023212"/>
    </source>
</evidence>
<dbReference type="PROSITE" id="PS50088">
    <property type="entry name" value="ANK_REPEAT"/>
    <property type="match status" value="27"/>
</dbReference>
<feature type="repeat" description="ANK" evidence="9">
    <location>
        <begin position="305"/>
        <end position="337"/>
    </location>
</feature>
<feature type="region of interest" description="Disordered" evidence="11">
    <location>
        <begin position="3325"/>
        <end position="3350"/>
    </location>
</feature>
<feature type="domain" description="ZU5" evidence="13">
    <location>
        <begin position="1315"/>
        <end position="1463"/>
    </location>
</feature>
<dbReference type="Pfam" id="PF12796">
    <property type="entry name" value="Ank_2"/>
    <property type="match status" value="9"/>
</dbReference>
<dbReference type="PRINTS" id="PR01415">
    <property type="entry name" value="ANKYRIN"/>
</dbReference>
<dbReference type="Gene3D" id="2.60.220.30">
    <property type="match status" value="2"/>
</dbReference>
<feature type="repeat" description="ANK" evidence="9">
    <location>
        <begin position="743"/>
        <end position="775"/>
    </location>
</feature>
<feature type="compositionally biased region" description="Polar residues" evidence="11">
    <location>
        <begin position="2684"/>
        <end position="2694"/>
    </location>
</feature>
<dbReference type="GO" id="GO:0016020">
    <property type="term" value="C:membrane"/>
    <property type="evidence" value="ECO:0007669"/>
    <property type="project" value="UniProtKB-SubCell"/>
</dbReference>
<feature type="compositionally biased region" description="Basic and acidic residues" evidence="11">
    <location>
        <begin position="5150"/>
        <end position="5161"/>
    </location>
</feature>
<feature type="repeat" description="ANK" evidence="9">
    <location>
        <begin position="932"/>
        <end position="964"/>
    </location>
</feature>
<name>A0AAD7Y7M2_MYTSE</name>
<dbReference type="InterPro" id="IPR002110">
    <property type="entry name" value="Ankyrin_rpt"/>
</dbReference>
<feature type="domain" description="Death" evidence="12">
    <location>
        <begin position="1641"/>
        <end position="1717"/>
    </location>
</feature>
<feature type="compositionally biased region" description="Basic and acidic residues" evidence="11">
    <location>
        <begin position="3657"/>
        <end position="3677"/>
    </location>
</feature>
<feature type="region of interest" description="Disordered" evidence="11">
    <location>
        <begin position="2255"/>
        <end position="2299"/>
    </location>
</feature>
<accession>A0AAD7Y7M2</accession>
<feature type="repeat" description="ANK" evidence="9">
    <location>
        <begin position="206"/>
        <end position="238"/>
    </location>
</feature>
<dbReference type="SUPFAM" id="SSF48403">
    <property type="entry name" value="Ankyrin repeat"/>
    <property type="match status" value="4"/>
</dbReference>
<evidence type="ECO:0000256" key="7">
    <source>
        <dbReference type="ARBA" id="ARBA00023136"/>
    </source>
</evidence>
<feature type="compositionally biased region" description="Polar residues" evidence="11">
    <location>
        <begin position="5750"/>
        <end position="5760"/>
    </location>
</feature>
<dbReference type="EMBL" id="JARGEI010000030">
    <property type="protein sequence ID" value="KAJ8705244.1"/>
    <property type="molecule type" value="Genomic_DNA"/>
</dbReference>
<feature type="repeat" description="ANK" evidence="9">
    <location>
        <begin position="272"/>
        <end position="304"/>
    </location>
</feature>
<dbReference type="Pfam" id="PF00023">
    <property type="entry name" value="Ank"/>
    <property type="match status" value="3"/>
</dbReference>
<dbReference type="InterPro" id="IPR040745">
    <property type="entry name" value="Ankyrin_UPA"/>
</dbReference>
<feature type="repeat" description="ANK" evidence="9">
    <location>
        <begin position="602"/>
        <end position="634"/>
    </location>
</feature>
<feature type="compositionally biased region" description="Basic and acidic residues" evidence="11">
    <location>
        <begin position="4846"/>
        <end position="4874"/>
    </location>
</feature>
<feature type="region of interest" description="Disordered" evidence="11">
    <location>
        <begin position="4354"/>
        <end position="4377"/>
    </location>
</feature>
<feature type="region of interest" description="Disordered" evidence="11">
    <location>
        <begin position="2312"/>
        <end position="2362"/>
    </location>
</feature>
<comment type="subcellular location">
    <subcellularLocation>
        <location evidence="1">Cytoplasm</location>
        <location evidence="1">Cytoskeleton</location>
    </subcellularLocation>
    <subcellularLocation>
        <location evidence="2">Membrane</location>
    </subcellularLocation>
</comment>
<feature type="compositionally biased region" description="Low complexity" evidence="11">
    <location>
        <begin position="4644"/>
        <end position="4655"/>
    </location>
</feature>
<feature type="repeat" description="ANK" evidence="9">
    <location>
        <begin position="696"/>
        <end position="728"/>
    </location>
</feature>
<feature type="compositionally biased region" description="Basic and acidic residues" evidence="11">
    <location>
        <begin position="1754"/>
        <end position="1794"/>
    </location>
</feature>
<keyword evidence="15" id="KW-1185">Reference proteome</keyword>
<feature type="region of interest" description="Disordered" evidence="11">
    <location>
        <begin position="5446"/>
        <end position="5502"/>
    </location>
</feature>
<feature type="compositionally biased region" description="Low complexity" evidence="11">
    <location>
        <begin position="5462"/>
        <end position="5493"/>
    </location>
</feature>
<proteinExistence type="predicted"/>
<dbReference type="InterPro" id="IPR000488">
    <property type="entry name" value="Death_dom"/>
</dbReference>
<feature type="region of interest" description="Disordered" evidence="11">
    <location>
        <begin position="2103"/>
        <end position="2238"/>
    </location>
</feature>
<feature type="region of interest" description="Disordered" evidence="11">
    <location>
        <begin position="1861"/>
        <end position="1967"/>
    </location>
</feature>
<feature type="repeat" description="ANK" evidence="9">
    <location>
        <begin position="842"/>
        <end position="874"/>
    </location>
</feature>
<feature type="compositionally biased region" description="Acidic residues" evidence="11">
    <location>
        <begin position="3340"/>
        <end position="3350"/>
    </location>
</feature>
<dbReference type="FunFam" id="2.60.220.30:FF:000001">
    <property type="entry name" value="Ankyrin-3 isoform 2"/>
    <property type="match status" value="1"/>
</dbReference>
<dbReference type="SUPFAM" id="SSF47986">
    <property type="entry name" value="DEATH domain"/>
    <property type="match status" value="1"/>
</dbReference>
<feature type="compositionally biased region" description="Low complexity" evidence="11">
    <location>
        <begin position="4360"/>
        <end position="4377"/>
    </location>
</feature>
<feature type="compositionally biased region" description="Basic and acidic residues" evidence="11">
    <location>
        <begin position="2585"/>
        <end position="2647"/>
    </location>
</feature>
<feature type="compositionally biased region" description="Low complexity" evidence="11">
    <location>
        <begin position="5951"/>
        <end position="5968"/>
    </location>
</feature>
<feature type="region of interest" description="Disordered" evidence="11">
    <location>
        <begin position="4769"/>
        <end position="4796"/>
    </location>
</feature>
<evidence type="ECO:0000259" key="13">
    <source>
        <dbReference type="PROSITE" id="PS51145"/>
    </source>
</evidence>
<feature type="repeat" description="ANK" evidence="9">
    <location>
        <begin position="809"/>
        <end position="841"/>
    </location>
</feature>
<dbReference type="PANTHER" id="PTHR24123:SF141">
    <property type="entry name" value="ANKYRIN 2, ISOFORM U"/>
    <property type="match status" value="1"/>
</dbReference>
<feature type="compositionally biased region" description="Basic and acidic residues" evidence="11">
    <location>
        <begin position="1895"/>
        <end position="1916"/>
    </location>
</feature>
<feature type="region of interest" description="Disordered" evidence="11">
    <location>
        <begin position="5886"/>
        <end position="5968"/>
    </location>
</feature>
<dbReference type="GO" id="GO:0007165">
    <property type="term" value="P:signal transduction"/>
    <property type="evidence" value="ECO:0007669"/>
    <property type="project" value="InterPro"/>
</dbReference>
<dbReference type="FunFam" id="1.25.40.20:FF:000001">
    <property type="entry name" value="Ankyrin-2 isoform 2"/>
    <property type="match status" value="1"/>
</dbReference>
<comment type="caution">
    <text evidence="14">The sequence shown here is derived from an EMBL/GenBank/DDBJ whole genome shotgun (WGS) entry which is preliminary data.</text>
</comment>
<feature type="compositionally biased region" description="Polar residues" evidence="11">
    <location>
        <begin position="3855"/>
        <end position="3874"/>
    </location>
</feature>
<feature type="compositionally biased region" description="Basic and acidic residues" evidence="11">
    <location>
        <begin position="1809"/>
        <end position="1822"/>
    </location>
</feature>
<feature type="compositionally biased region" description="Basic and acidic residues" evidence="11">
    <location>
        <begin position="2666"/>
        <end position="2682"/>
    </location>
</feature>
<sequence length="5968" mass="660494">MTTETATPNQADASTAFLRAARAGQIEKIISLLEQGVDINVSNANGLNAIHLASKDGHVEVVRELLDRGAAIDAATKKGNTALHIASLAGQEAVVKLLVQTAAQVNIQSQNGFTPLYMAAQENHDGVVKFLLANGANQSLATEDGFTPLAVAMQQGHEKVVAVLLEADTRGRVRLPALHIAAKKDDVKAVNLLLENEHNPDVTSKSGFTPLHIAAHYGNESVARLLLAKGADVNCAAKHNICPLHVAAKWGKENMVSLLGDNGANVEARTRDGLTPLHCAARSGHERVVEALLDRGAPITSKSKNGLAPLHMAAQGDHAEAARVLLSRRAPVDDVTVDYLTALHVAAHCGHAKVAKLLLDRNADANARALNGFTPLHIACKKNRIKVVELLLKYGASIQATTESGLTPLHVAAFMGCMNIVIYLLQHEANPDVPTVRGETPLHLAARANQTDIIRILLRNGAAVEAKARERQTPLHIASRLGNVDIAVLLLQHGADVRAMTADHYNPLHIAAKQHNHDVAAALIEHNAPLTATTKKGFTALHLAAKYGNLKVANLLLAHGASPDQAGKNGMTPLHIAAQYDQQAVATTLLEKGADAKAVAKNGHTPLHIAARKNQMETAATLLEYGALTNAESKAGFTPLHLAAQQVTNGHTPLHIAARKNQMETAATLLEYGALTNAESKAGFTPLHLAAQQVTNGHTPLHIAARKNQMETAATLLEYGALTNAESKAGFTPLHLAAQQVTNGHTPLHIAARKNQMETAATLLEYGALTNAESKAGFTPLHLAAQQGHTEMCSLLLEHEAEVDQQSKNGLAALHLAAQEDRVPVAQLLVKNGAEVDICTKGGYTPLHIASHYGQANMVRFLLESGASVKAQTTHGLTTVHYICTKGGYTPLHIASHYGQANMVRFLLESGASVKAQTTHGLTTVHYICTKGGYTPLHIASHYGQANMVRFLLESGASVKAQTTHGYTALHHAAQQGHINIVNILLEHKSDANATTTNGQTPLDIASKLGYVTVMETLKEVSEPSIAPVSQEKYKVVAPETMLETFMSDSEEEGGEDTILNDQPYRYLTADDMKSLGDDSLPIDVTKDERTESAMSHKNIMELSQGSVNGMPYQPQQEVVVKSISRYSTAQAPEGYCYNVDPTQPKKKLQWKNFLVSFLVDARGGAMRGCRGGGVRVIVPPLSAQQPTRITCRYLKPSRINHMPPLMEGEALAARVLEMGPVAAKFLGPVILEVPHYASLRGKEREIVILRSDNGTSWREHNADATDDVVQDILHETLEIEETNETDEKGWDAPRVTRILTHDFPQYFAVISRIRQEVHAIGPEGGMVSSSVVPQVQAVFPQGALTKKIKVGLQAQIIDSELTAKLLGRGVAVSPVVTVEPRRRKFHKAITLSMPAPRPHTQGMTNQYSTSSAPTLRLLCSISGGTNRAHWEDVTENTPLTFVNDCVSFTTTVSARYWLIDCRHVEDATKMATELYREAIHVPFMARFVVYAKRTDECQAQLRMFCVTDDKEDKTLERIERFIQVAKSRDVEVHEGKPVYLEFGGNLVPVAKSGEQLSIPFRAFRENRVAFPVMIKTQDLEPICRCQFMRDPKVPKGEPSPTPIAVLNIMVPDEERTSPIPTETVPMRTEEQELIWRQRLSDPRLEDICNLLGKDWVALAYELGVSVATVNQIQAKRITAAEQAQLMLKLWKTQSGTKALDNSLELALCRIGRDDIIAPQSELTNERRIQRNIYQERQASEEIEAYKAEEDNKLKDRIYDEDQIPEHRESEHDQDEAKYSPEEKSIVEKSEIERTPTPSSHEESEEDEDVKRSVAERKEQITRKLSSSKIPASKQKKEIREEIIEIKTQIKPDIKKFQDIEQQVLEKDPKLERTRSKTSPDTVEEEKEPEVQEVIEPKKEEPKPVERPVEQFRKFDPSSPAKPTPKHLQRHMRNESMRFPSGDFSNVTITPRKSVTAETSETKVTETKDTFTKEAISQKEIVTSRVEEKLEDGDKSPDLVVEEEKDIAEAPLRAKISSFESKMSKESSIELPKTTVKLTKEALKKHTLEQDQGIEYTQEFVREQSKQISSMETHVTHKVSIETEKHAETVKSVKETIQHFDSKIKLDEKSKPYHKTMRTDSTLVQVSSEEDSEFLKKSTDSETETESQTTVKVDKLEQKSKFKMDRDVFEKKADSKVSPKDTKDKKDDQDKKPGDDDKKDDQPAIIKEQRLEKQLTEELRAKVSEEELTETLEEKDVSVSDKAINEKIETQMSVTSIRSDLSRHTKTDSMASETSDMVSKMTSQGSPIQSAIDKADSLADIQQSTEKDFSFISQTESKVYSKDSKHRSDSLDETSQFSDLDDQIGTSPAHKPHVDKDLEPTVTKTEIKTVTTTVSDRKETRDQTLEFLKYESEHSSQVLESALGAKEAEKISPKESPVISAKARQFIETVPEDDSVQECFFSKRIYSDSLEDSEHTDSRRHSEAESLKSDQSDVKAKVSSSDFDERAEYEETIDSGSGFGDEKFEESVGFTSMRIDPKSVELEKQDSGSDKEAEPVFKKMTPKRSHSRSESISITKISDLQLDLDLPKAKPVTEFQMIVTEAEEVDRSDKDELSDKISSESSREIEMSDRKSSEGISDRISSEDAVTEKKTSSEEDATKEREPVLEHGKEVVIAIIETVRETEPVEMRTPVAKDDAAADVVKRQSVTSAGSGSISELRLEEKRLSDAHSLTESRDYTFEESEDDIATQGTHVDMSKEKVVEVKHESDSKTKTASGKTDMSKLAKLTHGDSLDDVEGFPEDHVTDYVHRLPHIAEMGAMAEKDITHDFLSKEREAQIKRETVTVVTKATTEYTKPKDTAVTETVPPVKGVAGVIAGIVQPAKEITTAVIETIEPKEISSVEPDIAQSESVTTTTIVTETVQPVKEVTSVVTTTQEKLVTSIVTESTQPEKTVTTTVTETVQPGKVLTTIVTESRQPETVITRTITKSEEPETVITRTITESEQPERVVTTVVTETVPQVKEVRIVETVQSDHDYQPREFVFTTRQTETSYTTSTSSFKDEPAVITDTKTIIKDGTSSTVEEIIETKKQIIVSSGSKFDVSKIRTDTLGHFDVGDIDEIKKFVPKDLDLVETTEITKEQVKPMIDDILHKGTIAAAARSPILDKDIKTITKEIVETEKRSYDAKVPHKEERRHSCISPAISLERIAESEVETEEEPPKKITSITTETHKATEMSTEMKKSDSAMKQMADNIEIIIKQASEDIDVSSEEHPVDDEKDIAGRVSVDSIIEEAVTTVEGYLDEKDAKDIKEQEIEAKKEMIFEETKKFAKDRPGLIKSLSRDSGEIVIMPKKKHPRTFSVQSSPEEVEEQIYTDSESDMDKAKVLEIIEPSSDLDGKTPASSFDTRKIRTDSLDDADDFPEKEAEFFGEDEKYLEDAPESFQAVKFDDAALGDIAGPSTSALRDREDDDKFSDKFVKKTHFVDSLMRSDLVSKSTTESSVTTVISTLTKSSDEDQKSVLEDGTSADFSKISGADLVKDPSKTSMEAKEDSRMEEQMEDRGTPDLSKKSMDLTKDYSKSSIDSKDTSRDFATNELSKDSTVDLTKDFSKASVESVKETSRSIDEKTFSEDHSSLDVSKTLASDASEGITVSKEFIDEERSVSRVVRVSTSSSQETSILTESKLFSEQDEKSYEKTKPSDKTEQDFIGEMEEKIAQLQSEFRKEEEMADKEPEVKVEKHVTTREIIGEDGTKQIITETHVTTETVQHVFRDIKDVFDGEKGVTIEEMKEVKKEVTSDQPDDPEILKEAEDEVPDMKELNRRCSNLLDDISQGALIRIDSSHVTHDLVSKFSKTPPPSPVDLTQKSKTEDSTGEKTLGLQPKGSDSSFLDASRQSPRASSAGDSVISETEAHQSEVLMEASKVLTEAARPKSPTKHVADNLTFVNVDQPTITSGAIELVDRTIEKSIDVIGQIKQEQLAVQLEDLQKSTSTDTFYSESRVETSSSSVHKTFEGGELKFQSIDPEAVMSDMVAKFGTKDDFSTILTHKETETRKISGQEFFSETKQVSSSDDDSLVIKTETKHELRGQEHEMKEKTVVRKEGDQTETSQKKLEKAHEATAKRSDTETKTVRSTDDNDIVKVEREFSEQGLYTGRQTKSEEKMTAIKDETIKKKHEVKISERDLYHEQWGKEYFTEPGELENIVEDDDSKARVAFVDSTLKIVEKDEVVSSVELSEKGKVVSSTIEHHKEESVIESKEHDDLSSDASHAPSFRSEPTEKRDSSETSPKSKSKSFKKDDETYEVNFIKEIKVTTSPVKSSFSRTGSQDTHSESEAAPELPHDDRTGDTPKKEKLSKSPIKLPQQQIQDQVWEVSLQKADSFEVADEIPKPKVTSSVETSSTTTKSSDSDTILEIRTVVDTRTEVTKTSKTDMSPITFELSDEASTTSKDIMMKSGESVDTECMIKSLESHEGEVLQKSMDSTVSAETLHASEFSTEADSAYLTGTDHRREEMKLIKEKSLEDICSSGYDTDLSSAEFHGTKLESERVDFDSLMSAQPLTDLSVLEKTIDEVKQSLEAAQGEIISEKSDGSSKYKQSPSEFQFKLLISPDRPEVITEEQHDDHDKNIVLTDKEEKKLDSQKLDSSSSQKISSQDDTTTSDEEKDTVHVKESSPPLDSGDISIRSDSGPHSIIETDSEIILYDRDKSISSLEVKLRDQRHIKSKLGVGDRRSASEVEGWSSSGESHYHSFEHSESRPLSSDVEVMMTAQSGTEFETALTSHDISSQSMRTSKDYFTAGSSLASRDSMKSLDSDGSSHVASIDISDASETLVPSANELKEELMESSTYVEQFLHEAEKEQQKVKDVSDEEVSADEDDGKVDDIEPVGKMKRSHEMRFQPKDMIPEHFPIESASEISAEIDDDSTKDKDGSDTTISSQLKTDEILSSSISKLDMPSSQSDLDLIEIKETVTKTTTHSQEAIPFSITKIEKPQREFVDVESEIIPVGSSEYEDIVRHGSITPEPRKLSKEDIIITKTIIHDAESAPGGPSEASGPSEEICEVVEECHKKIVKEVAVIPFPKTEVPPSQREFVDIEADIIPVGSKQYEEILKSKSDSSVPKTKVEKSSAKTPDSQLDSKQTSTSSLQTHDHQSTPQTPLSAPSQSSLSTDNGREYVLDDMYDISETPELRSDLAETSKSELMITTEEKSMHTYEKEQESPTSDEFEMVDKPSEMDDFVVIEEVAKEAQETDTEGKSVQIKTQKFEKRHDTEIEEYLSKTSKKQDSTSSASGSLSDEELMAYELEQKKLQAQELAEIEAGRRWIQMQFEGDPRYDYERVPLEDIKEEEMTDFDASRIGSLTSQKESIGSYGSFRNSYGSLSESEMASRIRFRVRGDNDDISISSLQEFENLERALMEQYQQHSSSSAESLNGSLPRRYILSRSQGDDISVSSLKEFEGLESACLEALKAEILAKQKEALLMADPKEVSGSFLEREKRSYSGSSESSPPQKGGSPSQKSGSPSQKGGSPSQKVGSYGSPTQKILTESASIRKLIDQQMAIEQKLQQQQVTPKVITVKKFDDRGAFFVPEPEPGPSEKEDEPSGEVKEECKKSSSFVCAAAPSDGSAESIPGDCEEMMKLLDQEEKTKESQAVTRTFTDGGVIEVIKTTTVIQQRFVDGKKVSETVSSTDGEGAVDIPVRPRQLEESAMSYGSEMSSSITSQPSEMDSLMTVLERHTEGEVVTVTRQTITMTEKPEDLEFSREGSLVRELSPSSGRSVAHSVISFSGKQFTDPASGSWSGQDEELSSSGSFSRGARADLMLGSTDSLEATSSNATRATYNYEVDTPMTGSLTSGGSNTMVSSLDTLDPITTVQMESLEHQSTSEHYSHDYEVQEPDSDTERLELDKGTPRAKERTIMFDSTDTLSAVSGDGSVKEAAVETPAPTFYIGDTPITRGDRREDDDSQPTLSGSAPASLPPATQPSPPVPAQRRSLSMLSKSPTSSLEDPKK</sequence>
<feature type="region of interest" description="Disordered" evidence="11">
    <location>
        <begin position="2449"/>
        <end position="2552"/>
    </location>
</feature>
<keyword evidence="5" id="KW-0677">Repeat</keyword>
<feature type="compositionally biased region" description="Polar residues" evidence="11">
    <location>
        <begin position="2268"/>
        <end position="2289"/>
    </location>
</feature>
<feature type="region of interest" description="Disordered" evidence="11">
    <location>
        <begin position="5545"/>
        <end position="5591"/>
    </location>
</feature>